<protein>
    <recommendedName>
        <fullName evidence="5">Maltokinase</fullName>
        <ecNumber evidence="4">2.7.1.175</ecNumber>
    </recommendedName>
    <alternativeName>
        <fullName evidence="13">Maltose-1-phosphate synthase</fullName>
    </alternativeName>
</protein>
<dbReference type="RefSeq" id="WP_199703695.1">
    <property type="nucleotide sequence ID" value="NZ_JAEMNV010000003.1"/>
</dbReference>
<sequence length="463" mass="50615">MTLALPSDSELCTQLALWLPEQRWFSGKSLTLSAVRLRLRESLIDTDGFAAEQVVVDVEFAVGLAQRYQIPLAYRVHPPEALLPFALPDLDVDPIPGTERPVVYDATADHEVDDHYLTALAEQQTLGSITFRTVAGSDIDTALRSRPIGAEQSNTSIVYGEQLLLKLFRRLEPGINPDLELHRALADSGCEHVAPLLGWIESELDGEPLTLAMVQEFVANAADGWSLAVNSVRDLFVEADLHAAEVGTDFAGEAQRLGEAVAHVHADLARQLGSTHAAVSADTIAGMTRRLDAAAAIVPEIAERRAAAQAVFDKAATAAPTTVQRIHGDLHLGQALRAPSRWIIIDFEGEPVKTIAERRLPDSPLRDIAGMLRSFDYAGHHSLTDFSTLQDSQREFRAKEWTTRNGSAFCDGYASVAGTDPRGESDLLEAYLLDKAIYEAVYEVRHRPNWLPLPVKAITRIVG</sequence>
<evidence type="ECO:0000256" key="3">
    <source>
        <dbReference type="ARBA" id="ARBA00011245"/>
    </source>
</evidence>
<gene>
    <name evidence="16" type="ORF">JGU71_08745</name>
</gene>
<feature type="domain" description="Maltokinase N-terminal cap" evidence="15">
    <location>
        <begin position="18"/>
        <end position="109"/>
    </location>
</feature>
<evidence type="ECO:0000256" key="10">
    <source>
        <dbReference type="ARBA" id="ARBA00022840"/>
    </source>
</evidence>
<dbReference type="Proteomes" id="UP000655868">
    <property type="component" value="Unassembled WGS sequence"/>
</dbReference>
<evidence type="ECO:0000256" key="5">
    <source>
        <dbReference type="ARBA" id="ARBA00013882"/>
    </source>
</evidence>
<comment type="subunit">
    <text evidence="3">Monomer.</text>
</comment>
<comment type="catalytic activity">
    <reaction evidence="14">
        <text>D-maltose + ATP = alpha-maltose 1-phosphate + ADP + H(+)</text>
        <dbReference type="Rhea" id="RHEA:31915"/>
        <dbReference type="ChEBI" id="CHEBI:15378"/>
        <dbReference type="ChEBI" id="CHEBI:17306"/>
        <dbReference type="ChEBI" id="CHEBI:30616"/>
        <dbReference type="ChEBI" id="CHEBI:63576"/>
        <dbReference type="ChEBI" id="CHEBI:456216"/>
        <dbReference type="EC" id="2.7.1.175"/>
    </reaction>
</comment>
<evidence type="ECO:0000256" key="11">
    <source>
        <dbReference type="ARBA" id="ARBA00023056"/>
    </source>
</evidence>
<dbReference type="EMBL" id="JAEMNV010000003">
    <property type="protein sequence ID" value="MBJ8338970.1"/>
    <property type="molecule type" value="Genomic_DNA"/>
</dbReference>
<keyword evidence="8" id="KW-0547">Nucleotide-binding</keyword>
<evidence type="ECO:0000256" key="2">
    <source>
        <dbReference type="ARBA" id="ARBA00006219"/>
    </source>
</evidence>
<reference evidence="16" key="1">
    <citation type="submission" date="2020-12" db="EMBL/GenBank/DDBJ databases">
        <title>Antrihabitans popcorni sp. nov. and Antrihabitans auranticaus sp. nov., isolated from a larva cave.</title>
        <authorList>
            <person name="Lee S.D."/>
            <person name="Kim I.S."/>
        </authorList>
    </citation>
    <scope>NUCLEOTIDE SEQUENCE</scope>
    <source>
        <strain evidence="16">YC3-6</strain>
    </source>
</reference>
<comment type="pathway">
    <text evidence="1">Glycan biosynthesis; glycogen biosynthesis.</text>
</comment>
<dbReference type="Gene3D" id="3.90.1200.10">
    <property type="match status" value="1"/>
</dbReference>
<keyword evidence="7" id="KW-0808">Transferase</keyword>
<comment type="similarity">
    <text evidence="2">Belongs to the aminoglycoside phosphotransferase family.</text>
</comment>
<name>A0A934U2E9_9NOCA</name>
<evidence type="ECO:0000256" key="13">
    <source>
        <dbReference type="ARBA" id="ARBA00031251"/>
    </source>
</evidence>
<evidence type="ECO:0000256" key="14">
    <source>
        <dbReference type="ARBA" id="ARBA00049067"/>
    </source>
</evidence>
<keyword evidence="6" id="KW-0321">Glycogen metabolism</keyword>
<dbReference type="GO" id="GO:0005978">
    <property type="term" value="P:glycogen biosynthetic process"/>
    <property type="evidence" value="ECO:0007669"/>
    <property type="project" value="UniProtKB-KW"/>
</dbReference>
<dbReference type="GO" id="GO:0016301">
    <property type="term" value="F:kinase activity"/>
    <property type="evidence" value="ECO:0007669"/>
    <property type="project" value="UniProtKB-KW"/>
</dbReference>
<dbReference type="Pfam" id="PF18085">
    <property type="entry name" value="Mak_N_cap"/>
    <property type="match status" value="1"/>
</dbReference>
<dbReference type="InterPro" id="IPR011009">
    <property type="entry name" value="Kinase-like_dom_sf"/>
</dbReference>
<dbReference type="InterPro" id="IPR040999">
    <property type="entry name" value="Mak_N_cap"/>
</dbReference>
<evidence type="ECO:0000256" key="7">
    <source>
        <dbReference type="ARBA" id="ARBA00022679"/>
    </source>
</evidence>
<evidence type="ECO:0000256" key="9">
    <source>
        <dbReference type="ARBA" id="ARBA00022777"/>
    </source>
</evidence>
<keyword evidence="10" id="KW-0067">ATP-binding</keyword>
<dbReference type="SUPFAM" id="SSF56112">
    <property type="entry name" value="Protein kinase-like (PK-like)"/>
    <property type="match status" value="1"/>
</dbReference>
<evidence type="ECO:0000256" key="4">
    <source>
        <dbReference type="ARBA" id="ARBA00011962"/>
    </source>
</evidence>
<proteinExistence type="inferred from homology"/>
<evidence type="ECO:0000256" key="12">
    <source>
        <dbReference type="ARBA" id="ARBA00023277"/>
    </source>
</evidence>
<comment type="caution">
    <text evidence="16">The sequence shown here is derived from an EMBL/GenBank/DDBJ whole genome shotgun (WGS) entry which is preliminary data.</text>
</comment>
<organism evidence="16 17">
    <name type="scientific">Antrihabitans stalagmiti</name>
    <dbReference type="NCBI Taxonomy" id="2799499"/>
    <lineage>
        <taxon>Bacteria</taxon>
        <taxon>Bacillati</taxon>
        <taxon>Actinomycetota</taxon>
        <taxon>Actinomycetes</taxon>
        <taxon>Mycobacteriales</taxon>
        <taxon>Nocardiaceae</taxon>
        <taxon>Antrihabitans</taxon>
    </lineage>
</organism>
<evidence type="ECO:0000313" key="16">
    <source>
        <dbReference type="EMBL" id="MBJ8338970.1"/>
    </source>
</evidence>
<keyword evidence="12" id="KW-0119">Carbohydrate metabolism</keyword>
<evidence type="ECO:0000256" key="6">
    <source>
        <dbReference type="ARBA" id="ARBA00022600"/>
    </source>
</evidence>
<keyword evidence="11" id="KW-0320">Glycogen biosynthesis</keyword>
<dbReference type="GO" id="GO:0005524">
    <property type="term" value="F:ATP binding"/>
    <property type="evidence" value="ECO:0007669"/>
    <property type="project" value="UniProtKB-KW"/>
</dbReference>
<keyword evidence="9" id="KW-0418">Kinase</keyword>
<dbReference type="AlphaFoldDB" id="A0A934U2E9"/>
<dbReference type="EC" id="2.7.1.175" evidence="4"/>
<keyword evidence="17" id="KW-1185">Reference proteome</keyword>
<accession>A0A934U2E9</accession>
<evidence type="ECO:0000256" key="8">
    <source>
        <dbReference type="ARBA" id="ARBA00022741"/>
    </source>
</evidence>
<evidence type="ECO:0000256" key="1">
    <source>
        <dbReference type="ARBA" id="ARBA00004964"/>
    </source>
</evidence>
<evidence type="ECO:0000259" key="15">
    <source>
        <dbReference type="Pfam" id="PF18085"/>
    </source>
</evidence>
<evidence type="ECO:0000313" key="17">
    <source>
        <dbReference type="Proteomes" id="UP000655868"/>
    </source>
</evidence>